<reference evidence="1" key="1">
    <citation type="submission" date="2021-02" db="EMBL/GenBank/DDBJ databases">
        <authorList>
            <consortium name="DOE Joint Genome Institute"/>
            <person name="Ahrendt S."/>
            <person name="Looney B.P."/>
            <person name="Miyauchi S."/>
            <person name="Morin E."/>
            <person name="Drula E."/>
            <person name="Courty P.E."/>
            <person name="Chicoki N."/>
            <person name="Fauchery L."/>
            <person name="Kohler A."/>
            <person name="Kuo A."/>
            <person name="Labutti K."/>
            <person name="Pangilinan J."/>
            <person name="Lipzen A."/>
            <person name="Riley R."/>
            <person name="Andreopoulos W."/>
            <person name="He G."/>
            <person name="Johnson J."/>
            <person name="Barry K.W."/>
            <person name="Grigoriev I.V."/>
            <person name="Nagy L."/>
            <person name="Hibbett D."/>
            <person name="Henrissat B."/>
            <person name="Matheny P.B."/>
            <person name="Labbe J."/>
            <person name="Martin F."/>
        </authorList>
    </citation>
    <scope>NUCLEOTIDE SEQUENCE</scope>
    <source>
        <strain evidence="1">FP105234-sp</strain>
    </source>
</reference>
<reference evidence="1" key="2">
    <citation type="journal article" date="2022" name="New Phytol.">
        <title>Evolutionary transition to the ectomycorrhizal habit in the genomes of a hyperdiverse lineage of mushroom-forming fungi.</title>
        <authorList>
            <person name="Looney B."/>
            <person name="Miyauchi S."/>
            <person name="Morin E."/>
            <person name="Drula E."/>
            <person name="Courty P.E."/>
            <person name="Kohler A."/>
            <person name="Kuo A."/>
            <person name="LaButti K."/>
            <person name="Pangilinan J."/>
            <person name="Lipzen A."/>
            <person name="Riley R."/>
            <person name="Andreopoulos W."/>
            <person name="He G."/>
            <person name="Johnson J."/>
            <person name="Nolan M."/>
            <person name="Tritt A."/>
            <person name="Barry K.W."/>
            <person name="Grigoriev I.V."/>
            <person name="Nagy L.G."/>
            <person name="Hibbett D."/>
            <person name="Henrissat B."/>
            <person name="Matheny P.B."/>
            <person name="Labbe J."/>
            <person name="Martin F.M."/>
        </authorList>
    </citation>
    <scope>NUCLEOTIDE SEQUENCE</scope>
    <source>
        <strain evidence="1">FP105234-sp</strain>
    </source>
</reference>
<gene>
    <name evidence="1" type="ORF">FA95DRAFT_811310</name>
</gene>
<proteinExistence type="predicted"/>
<dbReference type="Proteomes" id="UP000814033">
    <property type="component" value="Unassembled WGS sequence"/>
</dbReference>
<organism evidence="1 2">
    <name type="scientific">Auriscalpium vulgare</name>
    <dbReference type="NCBI Taxonomy" id="40419"/>
    <lineage>
        <taxon>Eukaryota</taxon>
        <taxon>Fungi</taxon>
        <taxon>Dikarya</taxon>
        <taxon>Basidiomycota</taxon>
        <taxon>Agaricomycotina</taxon>
        <taxon>Agaricomycetes</taxon>
        <taxon>Russulales</taxon>
        <taxon>Auriscalpiaceae</taxon>
        <taxon>Auriscalpium</taxon>
    </lineage>
</organism>
<sequence length="147" mass="16668">MLLAANFLVLLVCQERCFFSLTSTSRFLFASIFVHTRHGCDVLAVYVLLTLRANGNARPLSILRLPELRPSPFAMKRVARRRYIRARQLLARVLYVECPGSNLRAVVSVVSPSYWVRIPFASVIVHSSMSINSLSHYLSCKSRYCTS</sequence>
<evidence type="ECO:0000313" key="2">
    <source>
        <dbReference type="Proteomes" id="UP000814033"/>
    </source>
</evidence>
<keyword evidence="2" id="KW-1185">Reference proteome</keyword>
<evidence type="ECO:0000313" key="1">
    <source>
        <dbReference type="EMBL" id="KAI0040857.1"/>
    </source>
</evidence>
<protein>
    <submittedName>
        <fullName evidence="1">Uncharacterized protein</fullName>
    </submittedName>
</protein>
<accession>A0ACB8RAE3</accession>
<comment type="caution">
    <text evidence="1">The sequence shown here is derived from an EMBL/GenBank/DDBJ whole genome shotgun (WGS) entry which is preliminary data.</text>
</comment>
<name>A0ACB8RAE3_9AGAM</name>
<dbReference type="EMBL" id="MU276162">
    <property type="protein sequence ID" value="KAI0040857.1"/>
    <property type="molecule type" value="Genomic_DNA"/>
</dbReference>